<evidence type="ECO:0000256" key="2">
    <source>
        <dbReference type="SAM" id="MobiDB-lite"/>
    </source>
</evidence>
<keyword evidence="4" id="KW-1185">Reference proteome</keyword>
<name>A0A9W8CXI2_9FUNG</name>
<accession>A0A9W8CXI2</accession>
<proteinExistence type="predicted"/>
<dbReference type="GO" id="GO:0042407">
    <property type="term" value="P:cristae formation"/>
    <property type="evidence" value="ECO:0007669"/>
    <property type="project" value="InterPro"/>
</dbReference>
<feature type="compositionally biased region" description="Low complexity" evidence="2">
    <location>
        <begin position="209"/>
        <end position="225"/>
    </location>
</feature>
<dbReference type="InterPro" id="IPR033181">
    <property type="entry name" value="Mic26_fungi"/>
</dbReference>
<feature type="region of interest" description="Disordered" evidence="2">
    <location>
        <begin position="15"/>
        <end position="37"/>
    </location>
</feature>
<feature type="non-terminal residue" evidence="3">
    <location>
        <position position="1"/>
    </location>
</feature>
<sequence>VAMCAANPVHAEGAADKKPIYDEERRQVPESRAGGAQAGTTRIVGALRSAREAASCTLTEMQKEGQWAVDRWICAEKYVERVVQSTVPKGEKLVPGILYVGVAALAGPIFTRRRNFAVRWASPLVFGAAAAAWFLPGTSSVVLRNVWGRYGDPSAIDRAGETVADAWAAQQRARELLADKIQELRLALQSGRGLTAAPVAVREAEGPRAPQKAVQAPAPAAAVPAINERAEDAAKPATRLATPAPATEESTARLPLGFTDTASK</sequence>
<keyword evidence="1" id="KW-0472">Membrane</keyword>
<evidence type="ECO:0000256" key="1">
    <source>
        <dbReference type="RuleBase" id="RU363021"/>
    </source>
</evidence>
<organism evidence="3 4">
    <name type="scientific">Coemansia biformis</name>
    <dbReference type="NCBI Taxonomy" id="1286918"/>
    <lineage>
        <taxon>Eukaryota</taxon>
        <taxon>Fungi</taxon>
        <taxon>Fungi incertae sedis</taxon>
        <taxon>Zoopagomycota</taxon>
        <taxon>Kickxellomycotina</taxon>
        <taxon>Kickxellomycetes</taxon>
        <taxon>Kickxellales</taxon>
        <taxon>Kickxellaceae</taxon>
        <taxon>Coemansia</taxon>
    </lineage>
</organism>
<comment type="subunit">
    <text evidence="1">Component of the mitochondrial contact site and cristae organizing system (MICOS) complex.</text>
</comment>
<comment type="subcellular location">
    <subcellularLocation>
        <location evidence="1">Mitochondrion inner membrane</location>
    </subcellularLocation>
</comment>
<keyword evidence="1" id="KW-0496">Mitochondrion</keyword>
<protein>
    <recommendedName>
        <fullName evidence="1">MICOS complex subunit</fullName>
    </recommendedName>
</protein>
<feature type="region of interest" description="Disordered" evidence="2">
    <location>
        <begin position="202"/>
        <end position="264"/>
    </location>
</feature>
<dbReference type="PANTHER" id="PTHR28268:SF1">
    <property type="entry name" value="MICOS SUBUNIT MIC26"/>
    <property type="match status" value="1"/>
</dbReference>
<dbReference type="Proteomes" id="UP001143981">
    <property type="component" value="Unassembled WGS sequence"/>
</dbReference>
<comment type="function">
    <text evidence="1">Component of the MICOS complex, a large protein complex of the mitochondrial inner membrane that plays crucial roles in the maintenance of crista junctions, inner membrane architecture, and formation of contact sites to the outer membrane.</text>
</comment>
<gene>
    <name evidence="3" type="ORF">LPJ61_001208</name>
</gene>
<comment type="caution">
    <text evidence="3">The sequence shown here is derived from an EMBL/GenBank/DDBJ whole genome shotgun (WGS) entry which is preliminary data.</text>
</comment>
<dbReference type="InterPro" id="IPR019166">
    <property type="entry name" value="MIC26/MIC27"/>
</dbReference>
<dbReference type="EMBL" id="JANBOI010000089">
    <property type="protein sequence ID" value="KAJ1734194.1"/>
    <property type="molecule type" value="Genomic_DNA"/>
</dbReference>
<dbReference type="OrthoDB" id="2399148at2759"/>
<dbReference type="GO" id="GO:0061617">
    <property type="term" value="C:MICOS complex"/>
    <property type="evidence" value="ECO:0007669"/>
    <property type="project" value="UniProtKB-UniRule"/>
</dbReference>
<feature type="compositionally biased region" description="Basic and acidic residues" evidence="2">
    <location>
        <begin position="15"/>
        <end position="29"/>
    </location>
</feature>
<keyword evidence="1" id="KW-0999">Mitochondrion inner membrane</keyword>
<evidence type="ECO:0000313" key="4">
    <source>
        <dbReference type="Proteomes" id="UP001143981"/>
    </source>
</evidence>
<evidence type="ECO:0000313" key="3">
    <source>
        <dbReference type="EMBL" id="KAJ1734194.1"/>
    </source>
</evidence>
<reference evidence="3" key="1">
    <citation type="submission" date="2022-07" db="EMBL/GenBank/DDBJ databases">
        <title>Phylogenomic reconstructions and comparative analyses of Kickxellomycotina fungi.</title>
        <authorList>
            <person name="Reynolds N.K."/>
            <person name="Stajich J.E."/>
            <person name="Barry K."/>
            <person name="Grigoriev I.V."/>
            <person name="Crous P."/>
            <person name="Smith M.E."/>
        </authorList>
    </citation>
    <scope>NUCLEOTIDE SEQUENCE</scope>
    <source>
        <strain evidence="3">BCRC 34381</strain>
    </source>
</reference>
<feature type="compositionally biased region" description="Low complexity" evidence="2">
    <location>
        <begin position="235"/>
        <end position="249"/>
    </location>
</feature>
<dbReference type="AlphaFoldDB" id="A0A9W8CXI2"/>
<dbReference type="PANTHER" id="PTHR28268">
    <property type="entry name" value="MICOS SUBUNIT MIC26"/>
    <property type="match status" value="1"/>
</dbReference>
<dbReference type="Pfam" id="PF09769">
    <property type="entry name" value="ApoO"/>
    <property type="match status" value="1"/>
</dbReference>
<dbReference type="GO" id="GO:0044284">
    <property type="term" value="C:mitochondrial crista junction"/>
    <property type="evidence" value="ECO:0007669"/>
    <property type="project" value="TreeGrafter"/>
</dbReference>